<keyword evidence="2" id="KW-0418">Kinase</keyword>
<dbReference type="GO" id="GO:0016301">
    <property type="term" value="F:kinase activity"/>
    <property type="evidence" value="ECO:0007669"/>
    <property type="project" value="UniProtKB-KW"/>
</dbReference>
<dbReference type="RefSeq" id="WP_093370558.1">
    <property type="nucleotide sequence ID" value="NZ_FOQA01000002.1"/>
</dbReference>
<reference evidence="3" key="1">
    <citation type="submission" date="2016-10" db="EMBL/GenBank/DDBJ databases">
        <authorList>
            <person name="Varghese N."/>
            <person name="Submissions S."/>
        </authorList>
    </citation>
    <scope>NUCLEOTIDE SEQUENCE [LARGE SCALE GENOMIC DNA]</scope>
    <source>
        <strain evidence="3">Z-7934</strain>
    </source>
</reference>
<dbReference type="Pfam" id="PF16561">
    <property type="entry name" value="AMPK1_CBM"/>
    <property type="match status" value="1"/>
</dbReference>
<dbReference type="InterPro" id="IPR032640">
    <property type="entry name" value="AMPK1_CBM"/>
</dbReference>
<dbReference type="Proteomes" id="UP000199287">
    <property type="component" value="Unassembled WGS sequence"/>
</dbReference>
<dbReference type="Gene3D" id="2.60.40.10">
    <property type="entry name" value="Immunoglobulins"/>
    <property type="match status" value="1"/>
</dbReference>
<evidence type="ECO:0000313" key="2">
    <source>
        <dbReference type="EMBL" id="SFH70423.1"/>
    </source>
</evidence>
<dbReference type="STRING" id="69895.SAMN05192551_102260"/>
<accession>A0A1I3C7P5</accession>
<sequence length="225" mass="26752">MTTLLSYQNPEKIMVQEVDCLFYHDKSSEEKIPMKKKGDKWILEKNLPSGEHRYVFLINGNLRLNDPEANMYAPDENQKIWSVILINEEGQRLYNNKEYRLHIDHYQLSSFLSEQEMVTVKKTFNKRMDPKVAARFTFSDVTGLHCVTVAWYKPDGTLDRFAEQYLVEPEMANEKIKLWFWINLKESKKQIPVGKWILKLFIDGRYILEDSFMINEQSIYGPFHQ</sequence>
<name>A0A1I3C7P5_9FIRM</name>
<dbReference type="EMBL" id="FOQA01000002">
    <property type="protein sequence ID" value="SFH70423.1"/>
    <property type="molecule type" value="Genomic_DNA"/>
</dbReference>
<keyword evidence="3" id="KW-1185">Reference proteome</keyword>
<dbReference type="InterPro" id="IPR013783">
    <property type="entry name" value="Ig-like_fold"/>
</dbReference>
<organism evidence="2 3">
    <name type="scientific">Tindallia magadiensis</name>
    <dbReference type="NCBI Taxonomy" id="69895"/>
    <lineage>
        <taxon>Bacteria</taxon>
        <taxon>Bacillati</taxon>
        <taxon>Bacillota</taxon>
        <taxon>Clostridia</taxon>
        <taxon>Peptostreptococcales</taxon>
        <taxon>Tindalliaceae</taxon>
        <taxon>Tindallia</taxon>
    </lineage>
</organism>
<feature type="domain" description="AMP-activated protein kinase glycogen-binding" evidence="1">
    <location>
        <begin position="29"/>
        <end position="88"/>
    </location>
</feature>
<dbReference type="OrthoDB" id="1715880at2"/>
<dbReference type="AlphaFoldDB" id="A0A1I3C7P5"/>
<protein>
    <submittedName>
        <fullName evidence="2">Glycogen recognition site of AMP-activated protein kinase</fullName>
    </submittedName>
</protein>
<gene>
    <name evidence="2" type="ORF">SAMN05192551_102260</name>
</gene>
<evidence type="ECO:0000313" key="3">
    <source>
        <dbReference type="Proteomes" id="UP000199287"/>
    </source>
</evidence>
<dbReference type="SUPFAM" id="SSF81296">
    <property type="entry name" value="E set domains"/>
    <property type="match status" value="1"/>
</dbReference>
<evidence type="ECO:0000259" key="1">
    <source>
        <dbReference type="Pfam" id="PF16561"/>
    </source>
</evidence>
<proteinExistence type="predicted"/>
<dbReference type="InterPro" id="IPR014756">
    <property type="entry name" value="Ig_E-set"/>
</dbReference>
<keyword evidence="2" id="KW-0808">Transferase</keyword>